<evidence type="ECO:0000256" key="2">
    <source>
        <dbReference type="ARBA" id="ARBA00007401"/>
    </source>
</evidence>
<dbReference type="GO" id="GO:0004565">
    <property type="term" value="F:beta-galactosidase activity"/>
    <property type="evidence" value="ECO:0007669"/>
    <property type="project" value="UniProtKB-EC"/>
</dbReference>
<sequence>MYVYINGQFLGYSQGSKTPAEFNITPFVKEGENLLAIQMYRWSDASYLESQDMLRMSSIEREVFIYSQPRVTIADFQVHANLDSSYTHGEFSLGTLVENRSASTANRSLKVCLYQGSKELFCKERKIVVEAGSSKVIDLESLVVVNG</sequence>
<dbReference type="Gene3D" id="2.60.120.260">
    <property type="entry name" value="Galactose-binding domain-like"/>
    <property type="match status" value="1"/>
</dbReference>
<evidence type="ECO:0000313" key="7">
    <source>
        <dbReference type="EMBL" id="GAG89021.1"/>
    </source>
</evidence>
<evidence type="ECO:0000256" key="4">
    <source>
        <dbReference type="ARBA" id="ARBA00022801"/>
    </source>
</evidence>
<comment type="caution">
    <text evidence="7">The sequence shown here is derived from an EMBL/GenBank/DDBJ whole genome shotgun (WGS) entry which is preliminary data.</text>
</comment>
<keyword evidence="5" id="KW-0326">Glycosidase</keyword>
<dbReference type="EMBL" id="BART01013148">
    <property type="protein sequence ID" value="GAG89021.1"/>
    <property type="molecule type" value="Genomic_DNA"/>
</dbReference>
<accession>X1CXT9</accession>
<dbReference type="InterPro" id="IPR008979">
    <property type="entry name" value="Galactose-bd-like_sf"/>
</dbReference>
<comment type="catalytic activity">
    <reaction evidence="1">
        <text>Hydrolysis of terminal non-reducing beta-D-galactose residues in beta-D-galactosides.</text>
        <dbReference type="EC" id="3.2.1.23"/>
    </reaction>
</comment>
<evidence type="ECO:0000256" key="1">
    <source>
        <dbReference type="ARBA" id="ARBA00001412"/>
    </source>
</evidence>
<dbReference type="PANTHER" id="PTHR46323">
    <property type="entry name" value="BETA-GALACTOSIDASE"/>
    <property type="match status" value="1"/>
</dbReference>
<dbReference type="SUPFAM" id="SSF49785">
    <property type="entry name" value="Galactose-binding domain-like"/>
    <property type="match status" value="1"/>
</dbReference>
<keyword evidence="4" id="KW-0378">Hydrolase</keyword>
<dbReference type="GO" id="GO:0009341">
    <property type="term" value="C:beta-galactosidase complex"/>
    <property type="evidence" value="ECO:0007669"/>
    <property type="project" value="TreeGrafter"/>
</dbReference>
<name>X1CXT9_9ZZZZ</name>
<comment type="similarity">
    <text evidence="2">Belongs to the glycosyl hydrolase 2 family.</text>
</comment>
<dbReference type="InterPro" id="IPR050347">
    <property type="entry name" value="Bact_Beta-galactosidase"/>
</dbReference>
<evidence type="ECO:0000256" key="5">
    <source>
        <dbReference type="ARBA" id="ARBA00023295"/>
    </source>
</evidence>
<evidence type="ECO:0000259" key="6">
    <source>
        <dbReference type="Pfam" id="PF02837"/>
    </source>
</evidence>
<dbReference type="InterPro" id="IPR006104">
    <property type="entry name" value="Glyco_hydro_2_N"/>
</dbReference>
<proteinExistence type="inferred from homology"/>
<organism evidence="7">
    <name type="scientific">marine sediment metagenome</name>
    <dbReference type="NCBI Taxonomy" id="412755"/>
    <lineage>
        <taxon>unclassified sequences</taxon>
        <taxon>metagenomes</taxon>
        <taxon>ecological metagenomes</taxon>
    </lineage>
</organism>
<reference evidence="7" key="1">
    <citation type="journal article" date="2014" name="Front. Microbiol.">
        <title>High frequency of phylogenetically diverse reductive dehalogenase-homologous genes in deep subseafloor sedimentary metagenomes.</title>
        <authorList>
            <person name="Kawai M."/>
            <person name="Futagami T."/>
            <person name="Toyoda A."/>
            <person name="Takaki Y."/>
            <person name="Nishi S."/>
            <person name="Hori S."/>
            <person name="Arai W."/>
            <person name="Tsubouchi T."/>
            <person name="Morono Y."/>
            <person name="Uchiyama I."/>
            <person name="Ito T."/>
            <person name="Fujiyama A."/>
            <person name="Inagaki F."/>
            <person name="Takami H."/>
        </authorList>
    </citation>
    <scope>NUCLEOTIDE SEQUENCE</scope>
    <source>
        <strain evidence="7">Expedition CK06-06</strain>
    </source>
</reference>
<dbReference type="EC" id="3.2.1.23" evidence="3"/>
<dbReference type="AlphaFoldDB" id="X1CXT9"/>
<gene>
    <name evidence="7" type="ORF">S01H4_27058</name>
</gene>
<feature type="domain" description="Glycosyl hydrolases family 2 sugar binding" evidence="6">
    <location>
        <begin position="3"/>
        <end position="69"/>
    </location>
</feature>
<dbReference type="GO" id="GO:0005990">
    <property type="term" value="P:lactose catabolic process"/>
    <property type="evidence" value="ECO:0007669"/>
    <property type="project" value="TreeGrafter"/>
</dbReference>
<dbReference type="PANTHER" id="PTHR46323:SF2">
    <property type="entry name" value="BETA-GALACTOSIDASE"/>
    <property type="match status" value="1"/>
</dbReference>
<protein>
    <recommendedName>
        <fullName evidence="3">beta-galactosidase</fullName>
        <ecNumber evidence="3">3.2.1.23</ecNumber>
    </recommendedName>
</protein>
<evidence type="ECO:0000256" key="3">
    <source>
        <dbReference type="ARBA" id="ARBA00012756"/>
    </source>
</evidence>
<dbReference type="Pfam" id="PF02837">
    <property type="entry name" value="Glyco_hydro_2_N"/>
    <property type="match status" value="1"/>
</dbReference>